<protein>
    <submittedName>
        <fullName evidence="1">TIGR04282 family arsenosugar biosynthesis glycosyltransferase</fullName>
    </submittedName>
</protein>
<dbReference type="PANTHER" id="PTHR36529:SF1">
    <property type="entry name" value="GLYCOSYLTRANSFERASE"/>
    <property type="match status" value="1"/>
</dbReference>
<dbReference type="Gene3D" id="3.90.550.10">
    <property type="entry name" value="Spore Coat Polysaccharide Biosynthesis Protein SpsA, Chain A"/>
    <property type="match status" value="1"/>
</dbReference>
<dbReference type="PANTHER" id="PTHR36529">
    <property type="entry name" value="SLL1095 PROTEIN"/>
    <property type="match status" value="1"/>
</dbReference>
<gene>
    <name evidence="1" type="ORF">GCM10022277_05010</name>
</gene>
<dbReference type="Proteomes" id="UP001501565">
    <property type="component" value="Unassembled WGS sequence"/>
</dbReference>
<dbReference type="NCBIfam" id="TIGR04282">
    <property type="entry name" value="glyco_like_cofC"/>
    <property type="match status" value="1"/>
</dbReference>
<reference evidence="2" key="1">
    <citation type="journal article" date="2019" name="Int. J. Syst. Evol. Microbiol.">
        <title>The Global Catalogue of Microorganisms (GCM) 10K type strain sequencing project: providing services to taxonomists for standard genome sequencing and annotation.</title>
        <authorList>
            <consortium name="The Broad Institute Genomics Platform"/>
            <consortium name="The Broad Institute Genome Sequencing Center for Infectious Disease"/>
            <person name="Wu L."/>
            <person name="Ma J."/>
        </authorList>
    </citation>
    <scope>NUCLEOTIDE SEQUENCE [LARGE SCALE GENOMIC DNA]</scope>
    <source>
        <strain evidence="2">JCM 17551</strain>
    </source>
</reference>
<dbReference type="Pfam" id="PF09837">
    <property type="entry name" value="DUF2064"/>
    <property type="match status" value="1"/>
</dbReference>
<sequence>MKAHNISNSQDVAAKVAVLVFSKAPKLGQVKTRLATTIGELNALNTYQAMLTVIVNRLARLDDIDLYLSAANELDHAFFTDLSCRYGVSGHLQSEGDLGVKMANAIDSMLVHYDKVVIVGGDALSITEQSIREVVIQLSNNDLAIIPSEDGGYVTIGASKTCSNIFNDIDWGTERVFDQQVKRINDNGFKAWIGEPLWDLDEYQDLERVYQCSELLAEMTHHGFTVEPLA</sequence>
<dbReference type="EMBL" id="BAABBN010000004">
    <property type="protein sequence ID" value="GAA3913372.1"/>
    <property type="molecule type" value="Genomic_DNA"/>
</dbReference>
<organism evidence="1 2">
    <name type="scientific">Litoribacillus peritrichatus</name>
    <dbReference type="NCBI Taxonomy" id="718191"/>
    <lineage>
        <taxon>Bacteria</taxon>
        <taxon>Pseudomonadati</taxon>
        <taxon>Pseudomonadota</taxon>
        <taxon>Gammaproteobacteria</taxon>
        <taxon>Oceanospirillales</taxon>
        <taxon>Oceanospirillaceae</taxon>
        <taxon>Litoribacillus</taxon>
    </lineage>
</organism>
<evidence type="ECO:0000313" key="2">
    <source>
        <dbReference type="Proteomes" id="UP001501565"/>
    </source>
</evidence>
<comment type="caution">
    <text evidence="1">The sequence shown here is derived from an EMBL/GenBank/DDBJ whole genome shotgun (WGS) entry which is preliminary data.</text>
</comment>
<proteinExistence type="predicted"/>
<keyword evidence="2" id="KW-1185">Reference proteome</keyword>
<dbReference type="SUPFAM" id="SSF53448">
    <property type="entry name" value="Nucleotide-diphospho-sugar transferases"/>
    <property type="match status" value="1"/>
</dbReference>
<dbReference type="RefSeq" id="WP_344795149.1">
    <property type="nucleotide sequence ID" value="NZ_BAABBN010000004.1"/>
</dbReference>
<dbReference type="InterPro" id="IPR018641">
    <property type="entry name" value="Trfase_1_rSAM/seldom-assoc"/>
</dbReference>
<name>A0ABP7M272_9GAMM</name>
<accession>A0ABP7M272</accession>
<evidence type="ECO:0000313" key="1">
    <source>
        <dbReference type="EMBL" id="GAA3913372.1"/>
    </source>
</evidence>
<dbReference type="InterPro" id="IPR029044">
    <property type="entry name" value="Nucleotide-diphossugar_trans"/>
</dbReference>